<keyword evidence="5" id="KW-0539">Nucleus</keyword>
<comment type="subcellular location">
    <subcellularLocation>
        <location evidence="1">Nucleus</location>
    </subcellularLocation>
</comment>
<evidence type="ECO:0000256" key="2">
    <source>
        <dbReference type="ARBA" id="ARBA00023015"/>
    </source>
</evidence>
<dbReference type="SUPFAM" id="SSF57701">
    <property type="entry name" value="Zn2/Cys6 DNA-binding domain"/>
    <property type="match status" value="1"/>
</dbReference>
<dbReference type="HOGENOM" id="CLU_036330_1_1_1"/>
<dbReference type="GO" id="GO:0045944">
    <property type="term" value="P:positive regulation of transcription by RNA polymerase II"/>
    <property type="evidence" value="ECO:0007669"/>
    <property type="project" value="TreeGrafter"/>
</dbReference>
<protein>
    <recommendedName>
        <fullName evidence="6">Zn(2)-C6 fungal-type domain-containing protein</fullName>
    </recommendedName>
</protein>
<keyword evidence="4" id="KW-0804">Transcription</keyword>
<dbReference type="GO" id="GO:0008270">
    <property type="term" value="F:zinc ion binding"/>
    <property type="evidence" value="ECO:0007669"/>
    <property type="project" value="InterPro"/>
</dbReference>
<dbReference type="Pfam" id="PF11951">
    <property type="entry name" value="Fungal_trans_2"/>
    <property type="match status" value="1"/>
</dbReference>
<feature type="domain" description="Zn(2)-C6 fungal-type" evidence="6">
    <location>
        <begin position="34"/>
        <end position="63"/>
    </location>
</feature>
<dbReference type="PhylomeDB" id="S7Z9P9"/>
<keyword evidence="3" id="KW-0238">DNA-binding</keyword>
<dbReference type="Pfam" id="PF00172">
    <property type="entry name" value="Zn_clus"/>
    <property type="match status" value="1"/>
</dbReference>
<evidence type="ECO:0000313" key="7">
    <source>
        <dbReference type="EMBL" id="EPS25386.1"/>
    </source>
</evidence>
<dbReference type="InterPro" id="IPR036864">
    <property type="entry name" value="Zn2-C6_fun-type_DNA-bd_sf"/>
</dbReference>
<dbReference type="InterPro" id="IPR021858">
    <property type="entry name" value="Fun_TF"/>
</dbReference>
<sequence length="453" mass="51619">MTETPIMRTTLSGAMRRNLRIDSLPSDRQIAEKDCRQCIKRRIKCDRTLPHCHKCEIRQIPCSGFPRIHLRWNQGVASRGHFRGKVVPVPKSGGSPLASKSSRLKLSIAGLAAAHLAATVSEESQSSFFLQMNHSLRTETVKDLSHGLRIELDPYQAIPNTDRSSESEILEMLASALVLCYSEMHIPSSMDWGLHLRACRAMIERYYLLSRSKSLDDSLSNFLVKEVADLETFGNLAGTYDTNSTAIDRNLKLALHSNLWTFTALIDEISTAERLNCRWTGTTHSVGDPDMNGWHDKLDAAYDRATEMVTSLPDCEVAQDVFRLVIDSHYYATLLYCYQCLTLPGEHEQRKQEFCDVLWHTIQSVTERSSAAFIHDLFFPLFIVGTQCVHDPQRQALVEAVFLRTMYATGFWCNQTALQMLRFYWQHSDKTIDENWVRFARRNAATIGPFVIF</sequence>
<dbReference type="InterPro" id="IPR001138">
    <property type="entry name" value="Zn2Cys6_DnaBD"/>
</dbReference>
<evidence type="ECO:0000256" key="5">
    <source>
        <dbReference type="ARBA" id="ARBA00023242"/>
    </source>
</evidence>
<dbReference type="EMBL" id="KB644408">
    <property type="protein sequence ID" value="EPS25386.1"/>
    <property type="molecule type" value="Genomic_DNA"/>
</dbReference>
<proteinExistence type="predicted"/>
<evidence type="ECO:0000313" key="8">
    <source>
        <dbReference type="Proteomes" id="UP000019376"/>
    </source>
</evidence>
<gene>
    <name evidence="7" type="ORF">PDE_00319</name>
</gene>
<dbReference type="PROSITE" id="PS50048">
    <property type="entry name" value="ZN2_CY6_FUNGAL_2"/>
    <property type="match status" value="1"/>
</dbReference>
<dbReference type="CDD" id="cd00067">
    <property type="entry name" value="GAL4"/>
    <property type="match status" value="1"/>
</dbReference>
<dbReference type="GO" id="GO:0005634">
    <property type="term" value="C:nucleus"/>
    <property type="evidence" value="ECO:0007669"/>
    <property type="project" value="UniProtKB-SubCell"/>
</dbReference>
<evidence type="ECO:0000256" key="4">
    <source>
        <dbReference type="ARBA" id="ARBA00023163"/>
    </source>
</evidence>
<dbReference type="Proteomes" id="UP000019376">
    <property type="component" value="Unassembled WGS sequence"/>
</dbReference>
<dbReference type="OrthoDB" id="3251668at2759"/>
<accession>S7Z9P9</accession>
<evidence type="ECO:0000256" key="3">
    <source>
        <dbReference type="ARBA" id="ARBA00023125"/>
    </source>
</evidence>
<reference evidence="7 8" key="1">
    <citation type="journal article" date="2013" name="PLoS ONE">
        <title>Genomic and secretomic analyses reveal unique features of the lignocellulolytic enzyme system of Penicillium decumbens.</title>
        <authorList>
            <person name="Liu G."/>
            <person name="Zhang L."/>
            <person name="Wei X."/>
            <person name="Zou G."/>
            <person name="Qin Y."/>
            <person name="Ma L."/>
            <person name="Li J."/>
            <person name="Zheng H."/>
            <person name="Wang S."/>
            <person name="Wang C."/>
            <person name="Xun L."/>
            <person name="Zhao G.-P."/>
            <person name="Zhou Z."/>
            <person name="Qu Y."/>
        </authorList>
    </citation>
    <scope>NUCLEOTIDE SEQUENCE [LARGE SCALE GENOMIC DNA]</scope>
    <source>
        <strain evidence="8">114-2 / CGMCC 5302</strain>
    </source>
</reference>
<dbReference type="PANTHER" id="PTHR37534">
    <property type="entry name" value="TRANSCRIPTIONAL ACTIVATOR PROTEIN UGA3"/>
    <property type="match status" value="1"/>
</dbReference>
<dbReference type="Gene3D" id="4.10.240.10">
    <property type="entry name" value="Zn(2)-C6 fungal-type DNA-binding domain"/>
    <property type="match status" value="1"/>
</dbReference>
<evidence type="ECO:0000259" key="6">
    <source>
        <dbReference type="PROSITE" id="PS50048"/>
    </source>
</evidence>
<dbReference type="GO" id="GO:0000976">
    <property type="term" value="F:transcription cis-regulatory region binding"/>
    <property type="evidence" value="ECO:0007669"/>
    <property type="project" value="TreeGrafter"/>
</dbReference>
<dbReference type="PANTHER" id="PTHR37534:SF7">
    <property type="entry name" value="TRANSCRIPTIONAL ACTIVATOR PROTEIN UGA3"/>
    <property type="match status" value="1"/>
</dbReference>
<keyword evidence="8" id="KW-1185">Reference proteome</keyword>
<name>S7Z9P9_PENO1</name>
<evidence type="ECO:0000256" key="1">
    <source>
        <dbReference type="ARBA" id="ARBA00004123"/>
    </source>
</evidence>
<dbReference type="GO" id="GO:0000981">
    <property type="term" value="F:DNA-binding transcription factor activity, RNA polymerase II-specific"/>
    <property type="evidence" value="ECO:0007669"/>
    <property type="project" value="InterPro"/>
</dbReference>
<organism evidence="7 8">
    <name type="scientific">Penicillium oxalicum (strain 114-2 / CGMCC 5302)</name>
    <name type="common">Penicillium decumbens</name>
    <dbReference type="NCBI Taxonomy" id="933388"/>
    <lineage>
        <taxon>Eukaryota</taxon>
        <taxon>Fungi</taxon>
        <taxon>Dikarya</taxon>
        <taxon>Ascomycota</taxon>
        <taxon>Pezizomycotina</taxon>
        <taxon>Eurotiomycetes</taxon>
        <taxon>Eurotiomycetidae</taxon>
        <taxon>Eurotiales</taxon>
        <taxon>Aspergillaceae</taxon>
        <taxon>Penicillium</taxon>
    </lineage>
</organism>
<dbReference type="AlphaFoldDB" id="S7Z9P9"/>
<keyword evidence="2" id="KW-0805">Transcription regulation</keyword>